<comment type="caution">
    <text evidence="1">The sequence shown here is derived from an EMBL/GenBank/DDBJ whole genome shotgun (WGS) entry which is preliminary data.</text>
</comment>
<sequence>MISIIVLLGISLYLESQPRVVFIYYGPNYVVRYVKPTLLSRLVNGLDHVDPPVFPSISMQVNGVDKYYNLSLPITNASLYAFAVGPAPGGFVDVGEWGGNGSTIIINSSSYLPYAEELDEELGYGSTAGPSLVVLLSTISNASDTAFSPLDLVTIPIIPSLAEGSEVQVQVNYTAAAMIDMGLTMNLTRICSAYPSLPKCPRVPVASIPLGPITSRIPHINKPMAGASQPRYWTEYFNFTSPPLGGTVMGYWFVASPVGVEARLNGLELGIGMNRGVLASGQSNVTLSVSVTGPLVLDAPLYEVGSLNIYYAMPQVSLECDVNGSVVTIWGTPTVLSNGSETVEPGSGGEGGLQPQLAAVQLASVEYQFHGFAVSTEAPQGGNYTGSLMCWLVESPPDNPFSARVNVSDPYGAGWEVMSSVASVSGNGSVADSVVRLGGFRDELSAVVTKDPPGKECVINPSSVAVANGSAASFTVSCVAQPPKTGVSACPWFTLFDACIEWYRGNIMFNGTMPAPIMGVYFTPAQLKHIELVEEYPYITVGSETSYDLSFAVSFAAPIRLGKIGIETSGSGFTIWSSHNEVVLLDYVCMWGSVGNYCGYFNSNLSQVTSISPGFTTIDLIGIGYLVNYTLQIGFLPFLKMGNITLVWFAPFNNTKTHQFEATYSTGDSGWGYIISTAFHDINGSSINALKKVQLSPTVNNLAENTGDIIENAKYTNYFSISIPVGAIVMAMSDGPSGFSMPSYLPELNVGVSAGSMHDVATAYDLSIIVMGRNGTCFSPVYYVTNYLIYVEPQSGYFPSPFYLVQPNPSGCDR</sequence>
<reference evidence="1" key="2">
    <citation type="submission" date="2020-09" db="EMBL/GenBank/DDBJ databases">
        <authorList>
            <person name="Sun Q."/>
            <person name="Ohkuma M."/>
        </authorList>
    </citation>
    <scope>NUCLEOTIDE SEQUENCE</scope>
    <source>
        <strain evidence="1">JCM 10088</strain>
    </source>
</reference>
<dbReference type="EMBL" id="BMNL01000004">
    <property type="protein sequence ID" value="GGP22442.1"/>
    <property type="molecule type" value="Genomic_DNA"/>
</dbReference>
<gene>
    <name evidence="1" type="ORF">GCM10007981_18520</name>
</gene>
<dbReference type="AlphaFoldDB" id="A0A830GVR5"/>
<evidence type="ECO:0000313" key="2">
    <source>
        <dbReference type="Proteomes" id="UP000610960"/>
    </source>
</evidence>
<name>A0A830GVR5_9CREN</name>
<evidence type="ECO:0000313" key="1">
    <source>
        <dbReference type="EMBL" id="GGP22442.1"/>
    </source>
</evidence>
<organism evidence="1 2">
    <name type="scientific">Thermocladium modestius</name>
    <dbReference type="NCBI Taxonomy" id="62609"/>
    <lineage>
        <taxon>Archaea</taxon>
        <taxon>Thermoproteota</taxon>
        <taxon>Thermoprotei</taxon>
        <taxon>Thermoproteales</taxon>
        <taxon>Thermoproteaceae</taxon>
        <taxon>Thermocladium</taxon>
    </lineage>
</organism>
<accession>A0A830GVR5</accession>
<protein>
    <submittedName>
        <fullName evidence="1">Uncharacterized protein</fullName>
    </submittedName>
</protein>
<reference evidence="1" key="1">
    <citation type="journal article" date="2014" name="Int. J. Syst. Evol. Microbiol.">
        <title>Complete genome sequence of Corynebacterium casei LMG S-19264T (=DSM 44701T), isolated from a smear-ripened cheese.</title>
        <authorList>
            <consortium name="US DOE Joint Genome Institute (JGI-PGF)"/>
            <person name="Walter F."/>
            <person name="Albersmeier A."/>
            <person name="Kalinowski J."/>
            <person name="Ruckert C."/>
        </authorList>
    </citation>
    <scope>NUCLEOTIDE SEQUENCE</scope>
    <source>
        <strain evidence="1">JCM 10088</strain>
    </source>
</reference>
<proteinExistence type="predicted"/>
<dbReference type="Proteomes" id="UP000610960">
    <property type="component" value="Unassembled WGS sequence"/>
</dbReference>
<keyword evidence="2" id="KW-1185">Reference proteome</keyword>